<feature type="compositionally biased region" description="Basic and acidic residues" evidence="10">
    <location>
        <begin position="1"/>
        <end position="25"/>
    </location>
</feature>
<feature type="compositionally biased region" description="Basic and acidic residues" evidence="10">
    <location>
        <begin position="321"/>
        <end position="336"/>
    </location>
</feature>
<gene>
    <name evidence="12" type="ORF">HEB29_002401</name>
</gene>
<proteinExistence type="inferred from homology"/>
<evidence type="ECO:0000256" key="7">
    <source>
        <dbReference type="PIRSR" id="PIRSR618044-1"/>
    </source>
</evidence>
<feature type="compositionally biased region" description="Low complexity" evidence="10">
    <location>
        <begin position="242"/>
        <end position="262"/>
    </location>
</feature>
<keyword evidence="6" id="KW-0961">Cell wall biogenesis/degradation</keyword>
<evidence type="ECO:0000256" key="3">
    <source>
        <dbReference type="ARBA" id="ARBA00022801"/>
    </source>
</evidence>
<protein>
    <submittedName>
        <fullName evidence="12">D-alanyl-D-alanine carboxypeptidase</fullName>
    </submittedName>
</protein>
<organism evidence="12 13">
    <name type="scientific">Streptomyces fulvorobeus</name>
    <dbReference type="NCBI Taxonomy" id="284028"/>
    <lineage>
        <taxon>Bacteria</taxon>
        <taxon>Bacillati</taxon>
        <taxon>Actinomycetota</taxon>
        <taxon>Actinomycetes</taxon>
        <taxon>Kitasatosporales</taxon>
        <taxon>Streptomycetaceae</taxon>
        <taxon>Streptomyces</taxon>
    </lineage>
</organism>
<feature type="compositionally biased region" description="Low complexity" evidence="10">
    <location>
        <begin position="84"/>
        <end position="107"/>
    </location>
</feature>
<feature type="active site" description="Proton acceptor" evidence="7">
    <location>
        <position position="518"/>
    </location>
</feature>
<dbReference type="PRINTS" id="PR00725">
    <property type="entry name" value="DADACBPTASE1"/>
</dbReference>
<dbReference type="RefSeq" id="WP_179764054.1">
    <property type="nucleotide sequence ID" value="NZ_BAAAUE010000001.1"/>
</dbReference>
<sequence>MAGESPEKSEQRKSSGTAAEERDPRLAVFREPAATADGATAVFRTRALPGAAESPVDAEEAVDGPQAGSTPPGGAGESSGGAGEPSRAAEAPEAPAVAETVEVPVTAEVDETGEAGEAADDAPRSAGAEPDAASEPGDARLRAAVAAWVASDDGDADSGDGEVSGDGELSGDGATAGGDEPRVPRTRTVPAAAAGSAGPPKAAAAPEPTAVPEPTAAPEPSAVPAKPTGTAGTPGSGESGESGESAVPSGATGASAPAASGKAGTGAGAGTSGAPGPSGERGEADRPTAVFQAVKPRQADQPTTALKIPPAEPKTGSQPKTEPKTGPEPEKPESAAERTSTFVPLRSDDVRRPAASAIGPTVTPDVTPSRGDGPGRPVAPSWAASPVGAEAAASAPSLGGAERTRQQPLPPKPPLDLLAELTNTPPPEETPVRTAVRRVKIWTPLLLLAVIIFAIAQMVRPLPAPELRLTAEPSYTFQGDPLDLAWPDHGQSAVMVEGVGSMGSAGAQKPAPIASVAKVMTAYVVLREHPIKGDETGEMITVDQRAEDESKLTDESTAPLKKGQKLSQRDLLQLMMIPSGNNAARLFARWDSPTEAEFLDKMNDAAKDLGMADSTYTDPSGLKKSTISTPADQLKLAQAVMENDVFRQIVDMPEVDIEGVDIKIYNNNSLLLNPGVNGIKTGSTTPAGGCLLWSANTVVDGKTHRIYGVVMGQQAGTGGSYDSLTLSLTNGIKLIQDAQKAVTSATVVKKGDVVGYVDDGFGRSTPVVATRNLKAVGWSGLEVELSVTDSGKAISHTAAEGTEVGMVTVGSGAGKVSAPVALQGDLTEPALGDKLTRVG</sequence>
<feature type="compositionally biased region" description="Low complexity" evidence="10">
    <location>
        <begin position="383"/>
        <end position="401"/>
    </location>
</feature>
<dbReference type="InterPro" id="IPR012338">
    <property type="entry name" value="Beta-lactam/transpept-like"/>
</dbReference>
<accession>A0A7Y9HBH5</accession>
<feature type="compositionally biased region" description="Low complexity" evidence="10">
    <location>
        <begin position="142"/>
        <end position="151"/>
    </location>
</feature>
<keyword evidence="2" id="KW-0732">Signal</keyword>
<feature type="active site" description="Acyl-ester intermediate" evidence="7">
    <location>
        <position position="515"/>
    </location>
</feature>
<feature type="compositionally biased region" description="Gly residues" evidence="10">
    <location>
        <begin position="263"/>
        <end position="273"/>
    </location>
</feature>
<dbReference type="AlphaFoldDB" id="A0A7Y9HBH5"/>
<feature type="region of interest" description="Disordered" evidence="10">
    <location>
        <begin position="1"/>
        <end position="432"/>
    </location>
</feature>
<dbReference type="EMBL" id="JACCCF010000001">
    <property type="protein sequence ID" value="NYE41390.1"/>
    <property type="molecule type" value="Genomic_DNA"/>
</dbReference>
<dbReference type="Gene3D" id="3.40.710.10">
    <property type="entry name" value="DD-peptidase/beta-lactamase superfamily"/>
    <property type="match status" value="1"/>
</dbReference>
<name>A0A7Y9HBH5_9ACTN</name>
<dbReference type="GO" id="GO:0006508">
    <property type="term" value="P:proteolysis"/>
    <property type="evidence" value="ECO:0007669"/>
    <property type="project" value="InterPro"/>
</dbReference>
<comment type="similarity">
    <text evidence="1 9">Belongs to the peptidase S11 family.</text>
</comment>
<feature type="binding site" evidence="8">
    <location>
        <position position="680"/>
    </location>
    <ligand>
        <name>substrate</name>
    </ligand>
</feature>
<feature type="compositionally biased region" description="Acidic residues" evidence="10">
    <location>
        <begin position="152"/>
        <end position="165"/>
    </location>
</feature>
<keyword evidence="4" id="KW-0133">Cell shape</keyword>
<feature type="compositionally biased region" description="Gly residues" evidence="10">
    <location>
        <begin position="71"/>
        <end position="83"/>
    </location>
</feature>
<dbReference type="GO" id="GO:0009002">
    <property type="term" value="F:serine-type D-Ala-D-Ala carboxypeptidase activity"/>
    <property type="evidence" value="ECO:0007669"/>
    <property type="project" value="InterPro"/>
</dbReference>
<feature type="compositionally biased region" description="Acidic residues" evidence="10">
    <location>
        <begin position="108"/>
        <end position="120"/>
    </location>
</feature>
<feature type="compositionally biased region" description="Low complexity" evidence="10">
    <location>
        <begin position="218"/>
        <end position="231"/>
    </location>
</feature>
<evidence type="ECO:0000259" key="11">
    <source>
        <dbReference type="Pfam" id="PF00768"/>
    </source>
</evidence>
<keyword evidence="12" id="KW-0645">Protease</keyword>
<evidence type="ECO:0000313" key="13">
    <source>
        <dbReference type="Proteomes" id="UP000530403"/>
    </source>
</evidence>
<evidence type="ECO:0000256" key="2">
    <source>
        <dbReference type="ARBA" id="ARBA00022729"/>
    </source>
</evidence>
<evidence type="ECO:0000256" key="1">
    <source>
        <dbReference type="ARBA" id="ARBA00007164"/>
    </source>
</evidence>
<keyword evidence="3" id="KW-0378">Hydrolase</keyword>
<dbReference type="Proteomes" id="UP000530403">
    <property type="component" value="Unassembled WGS sequence"/>
</dbReference>
<dbReference type="GO" id="GO:0008360">
    <property type="term" value="P:regulation of cell shape"/>
    <property type="evidence" value="ECO:0007669"/>
    <property type="project" value="UniProtKB-KW"/>
</dbReference>
<evidence type="ECO:0000256" key="6">
    <source>
        <dbReference type="ARBA" id="ARBA00023316"/>
    </source>
</evidence>
<evidence type="ECO:0000256" key="9">
    <source>
        <dbReference type="RuleBase" id="RU004016"/>
    </source>
</evidence>
<feature type="compositionally biased region" description="Low complexity" evidence="10">
    <location>
        <begin position="188"/>
        <end position="208"/>
    </location>
</feature>
<evidence type="ECO:0000256" key="10">
    <source>
        <dbReference type="SAM" id="MobiDB-lite"/>
    </source>
</evidence>
<dbReference type="PANTHER" id="PTHR21581">
    <property type="entry name" value="D-ALANYL-D-ALANINE CARBOXYPEPTIDASE"/>
    <property type="match status" value="1"/>
</dbReference>
<feature type="compositionally biased region" description="Gly residues" evidence="10">
    <location>
        <begin position="166"/>
        <end position="176"/>
    </location>
</feature>
<evidence type="ECO:0000256" key="4">
    <source>
        <dbReference type="ARBA" id="ARBA00022960"/>
    </source>
</evidence>
<reference evidence="12 13" key="1">
    <citation type="submission" date="2020-07" db="EMBL/GenBank/DDBJ databases">
        <title>Sequencing the genomes of 1000 actinobacteria strains.</title>
        <authorList>
            <person name="Klenk H.-P."/>
        </authorList>
    </citation>
    <scope>NUCLEOTIDE SEQUENCE [LARGE SCALE GENOMIC DNA]</scope>
    <source>
        <strain evidence="12 13">DSM 41455</strain>
    </source>
</reference>
<dbReference type="GO" id="GO:0071555">
    <property type="term" value="P:cell wall organization"/>
    <property type="evidence" value="ECO:0007669"/>
    <property type="project" value="UniProtKB-KW"/>
</dbReference>
<feature type="active site" evidence="7">
    <location>
        <position position="579"/>
    </location>
</feature>
<dbReference type="SUPFAM" id="SSF56601">
    <property type="entry name" value="beta-lactamase/transpeptidase-like"/>
    <property type="match status" value="1"/>
</dbReference>
<keyword evidence="12" id="KW-0121">Carboxypeptidase</keyword>
<evidence type="ECO:0000313" key="12">
    <source>
        <dbReference type="EMBL" id="NYE41390.1"/>
    </source>
</evidence>
<dbReference type="Pfam" id="PF00768">
    <property type="entry name" value="Peptidase_S11"/>
    <property type="match status" value="1"/>
</dbReference>
<dbReference type="GO" id="GO:0009252">
    <property type="term" value="P:peptidoglycan biosynthetic process"/>
    <property type="evidence" value="ECO:0007669"/>
    <property type="project" value="UniProtKB-KW"/>
</dbReference>
<comment type="caution">
    <text evidence="12">The sequence shown here is derived from an EMBL/GenBank/DDBJ whole genome shotgun (WGS) entry which is preliminary data.</text>
</comment>
<dbReference type="InterPro" id="IPR001967">
    <property type="entry name" value="Peptidase_S11_N"/>
</dbReference>
<feature type="domain" description="Peptidase S11 D-alanyl-D-alanine carboxypeptidase A N-terminal" evidence="11">
    <location>
        <begin position="507"/>
        <end position="714"/>
    </location>
</feature>
<evidence type="ECO:0000256" key="5">
    <source>
        <dbReference type="ARBA" id="ARBA00022984"/>
    </source>
</evidence>
<keyword evidence="5" id="KW-0573">Peptidoglycan synthesis</keyword>
<dbReference type="InterPro" id="IPR018044">
    <property type="entry name" value="Peptidase_S11"/>
</dbReference>
<dbReference type="PANTHER" id="PTHR21581:SF33">
    <property type="entry name" value="D-ALANYL-D-ALANINE CARBOXYPEPTIDASE DACB"/>
    <property type="match status" value="1"/>
</dbReference>
<evidence type="ECO:0000256" key="8">
    <source>
        <dbReference type="PIRSR" id="PIRSR618044-2"/>
    </source>
</evidence>